<sequence length="332" mass="36797">MSTWRSLVDASGAVSLGEHVVADGHRRHCGVRVQTHLHLDHMSRFSTSKGVHELVMHPATRDLLTLEGHPDLNWRANVWTPWYEEAVTLGEVKVELLDAGHMLGSAQVVATYSDGYRVGYSGDFSWPLSSVAQVDELVVDAAYGSDKAVRRFSRDKAESDFLELVTERLLRGPVVVKAHRGTLHRAAILLFGSVRNPIVVSEKVAQELQVYAGYGLATDVCTEPNVSSGAYVKLIGHREAIESQVVGRATVVTLTGFRMRSEPIQYISDRGYNVCLSDHADYEETLLYVERSGAKRIRVDNTRHGNGVELALGISERLGLEVRYDIAEEDPY</sequence>
<proteinExistence type="predicted"/>
<dbReference type="AlphaFoldDB" id="A0A317QPC3"/>
<organism evidence="1 2">
    <name type="scientific">Geodermatophilus normandii</name>
    <dbReference type="NCBI Taxonomy" id="1137989"/>
    <lineage>
        <taxon>Bacteria</taxon>
        <taxon>Bacillati</taxon>
        <taxon>Actinomycetota</taxon>
        <taxon>Actinomycetes</taxon>
        <taxon>Geodermatophilales</taxon>
        <taxon>Geodermatophilaceae</taxon>
        <taxon>Geodermatophilus</taxon>
    </lineage>
</organism>
<dbReference type="Gene3D" id="3.60.15.10">
    <property type="entry name" value="Ribonuclease Z/Hydroxyacylglutathione hydrolase-like"/>
    <property type="match status" value="1"/>
</dbReference>
<name>A0A317QPC3_9ACTN</name>
<dbReference type="InterPro" id="IPR036866">
    <property type="entry name" value="RibonucZ/Hydroxyglut_hydro"/>
</dbReference>
<keyword evidence="2" id="KW-1185">Reference proteome</keyword>
<dbReference type="Proteomes" id="UP000246661">
    <property type="component" value="Unassembled WGS sequence"/>
</dbReference>
<accession>A0A317QPC3</accession>
<evidence type="ECO:0000313" key="1">
    <source>
        <dbReference type="EMBL" id="PWW23470.1"/>
    </source>
</evidence>
<protein>
    <submittedName>
        <fullName evidence="1">Putative mRNA 3-end processing factor</fullName>
    </submittedName>
</protein>
<comment type="caution">
    <text evidence="1">The sequence shown here is derived from an EMBL/GenBank/DDBJ whole genome shotgun (WGS) entry which is preliminary data.</text>
</comment>
<gene>
    <name evidence="1" type="ORF">JD79_02644</name>
</gene>
<dbReference type="SUPFAM" id="SSF56281">
    <property type="entry name" value="Metallo-hydrolase/oxidoreductase"/>
    <property type="match status" value="1"/>
</dbReference>
<dbReference type="EMBL" id="QGTX01000001">
    <property type="protein sequence ID" value="PWW23470.1"/>
    <property type="molecule type" value="Genomic_DNA"/>
</dbReference>
<evidence type="ECO:0000313" key="2">
    <source>
        <dbReference type="Proteomes" id="UP000246661"/>
    </source>
</evidence>
<reference evidence="2" key="1">
    <citation type="submission" date="2018-05" db="EMBL/GenBank/DDBJ databases">
        <authorList>
            <person name="Klenk H.-P."/>
            <person name="Huntemann M."/>
            <person name="Clum A."/>
            <person name="Pillay M."/>
            <person name="Palaniappan K."/>
            <person name="Varghese N."/>
            <person name="Mikhailova N."/>
            <person name="Stamatis D."/>
            <person name="Reddy T."/>
            <person name="Daum C."/>
            <person name="Shapiro N."/>
            <person name="Ivanova N."/>
            <person name="Kyrpides N."/>
            <person name="Woyke T."/>
        </authorList>
    </citation>
    <scope>NUCLEOTIDE SEQUENCE [LARGE SCALE GENOMIC DNA]</scope>
    <source>
        <strain evidence="2">DSM 45417</strain>
    </source>
</reference>